<keyword evidence="5" id="KW-0472">Membrane</keyword>
<dbReference type="InterPro" id="IPR008844">
    <property type="entry name" value="Spore_GerAC-like"/>
</dbReference>
<name>A0A0W8E7H6_9ZZZZ</name>
<sequence>MRILQDYRKFNTIKIISLILALMISMSGCWDRNELNALAITTGAAFDKSESPDSVAMTAQVINLDTLAPAAVQSAISKPPYWNIKTTGKTVFDCIRNASQQSPHKLYWAHNQIIVFSEDLARDNGVQEYFDFFLRDAEPRISIWVLVSKGQASEILEMDSKLEPIPSINITSLIENRRFTGKAAAVDMYEFSNRVLSEATAPVMSIIELIGENDEKIPLLSGTAVFNQDMKMIGTLDEQETRGMLWVIDQFESGVLIVEAPGGQGQLGLEILNSSGQIKPEISDGQLKIKIKIRASASLGDAECFVDVLDENTWASINKRQAEAIRQDILLSLEQARKLKADIFGFGDAVYKKYPREWKDIKPNWEEIFPALEVEIEVQTTLLRPNMILQSVNKRSKEG</sequence>
<evidence type="ECO:0000259" key="8">
    <source>
        <dbReference type="Pfam" id="PF05504"/>
    </source>
</evidence>
<feature type="domain" description="Spore germination protein N-terminal" evidence="9">
    <location>
        <begin position="31"/>
        <end position="208"/>
    </location>
</feature>
<keyword evidence="4" id="KW-0732">Signal</keyword>
<keyword evidence="6" id="KW-0564">Palmitate</keyword>
<feature type="domain" description="Spore germination GerAC-like C-terminal" evidence="8">
    <location>
        <begin position="221"/>
        <end position="384"/>
    </location>
</feature>
<keyword evidence="7" id="KW-0449">Lipoprotein</keyword>
<comment type="caution">
    <text evidence="10">The sequence shown here is derived from an EMBL/GenBank/DDBJ whole genome shotgun (WGS) entry which is preliminary data.</text>
</comment>
<evidence type="ECO:0000256" key="7">
    <source>
        <dbReference type="ARBA" id="ARBA00023288"/>
    </source>
</evidence>
<dbReference type="GO" id="GO:0009847">
    <property type="term" value="P:spore germination"/>
    <property type="evidence" value="ECO:0007669"/>
    <property type="project" value="InterPro"/>
</dbReference>
<dbReference type="GO" id="GO:0016020">
    <property type="term" value="C:membrane"/>
    <property type="evidence" value="ECO:0007669"/>
    <property type="project" value="UniProtKB-SubCell"/>
</dbReference>
<keyword evidence="3" id="KW-0309">Germination</keyword>
<dbReference type="Gene3D" id="3.30.300.210">
    <property type="entry name" value="Nutrient germinant receptor protein C, domain 3"/>
    <property type="match status" value="1"/>
</dbReference>
<gene>
    <name evidence="10" type="ORF">ASZ90_018062</name>
</gene>
<accession>A0A0W8E7H6</accession>
<comment type="similarity">
    <text evidence="2">Belongs to the GerABKC lipoprotein family.</text>
</comment>
<proteinExistence type="inferred from homology"/>
<dbReference type="InterPro" id="IPR057336">
    <property type="entry name" value="GerAC_N"/>
</dbReference>
<dbReference type="Pfam" id="PF05504">
    <property type="entry name" value="Spore_GerAC"/>
    <property type="match status" value="1"/>
</dbReference>
<protein>
    <submittedName>
        <fullName evidence="10">Spore germination protein gerkc</fullName>
    </submittedName>
</protein>
<evidence type="ECO:0000256" key="2">
    <source>
        <dbReference type="ARBA" id="ARBA00007886"/>
    </source>
</evidence>
<dbReference type="AlphaFoldDB" id="A0A0W8E7H6"/>
<dbReference type="EMBL" id="LNQE01001845">
    <property type="protein sequence ID" value="KUG04570.1"/>
    <property type="molecule type" value="Genomic_DNA"/>
</dbReference>
<dbReference type="PANTHER" id="PTHR35789:SF1">
    <property type="entry name" value="SPORE GERMINATION PROTEIN B3"/>
    <property type="match status" value="1"/>
</dbReference>
<evidence type="ECO:0000259" key="9">
    <source>
        <dbReference type="Pfam" id="PF25198"/>
    </source>
</evidence>
<dbReference type="InterPro" id="IPR046953">
    <property type="entry name" value="Spore_GerAC-like_C"/>
</dbReference>
<organism evidence="10">
    <name type="scientific">hydrocarbon metagenome</name>
    <dbReference type="NCBI Taxonomy" id="938273"/>
    <lineage>
        <taxon>unclassified sequences</taxon>
        <taxon>metagenomes</taxon>
        <taxon>ecological metagenomes</taxon>
    </lineage>
</organism>
<evidence type="ECO:0000256" key="4">
    <source>
        <dbReference type="ARBA" id="ARBA00022729"/>
    </source>
</evidence>
<dbReference type="InterPro" id="IPR038501">
    <property type="entry name" value="Spore_GerAC_C_sf"/>
</dbReference>
<dbReference type="NCBIfam" id="TIGR02887">
    <property type="entry name" value="spore_ger_x_C"/>
    <property type="match status" value="1"/>
</dbReference>
<dbReference type="PANTHER" id="PTHR35789">
    <property type="entry name" value="SPORE GERMINATION PROTEIN B3"/>
    <property type="match status" value="1"/>
</dbReference>
<evidence type="ECO:0000256" key="1">
    <source>
        <dbReference type="ARBA" id="ARBA00004635"/>
    </source>
</evidence>
<comment type="subcellular location">
    <subcellularLocation>
        <location evidence="1">Membrane</location>
        <topology evidence="1">Lipid-anchor</topology>
    </subcellularLocation>
</comment>
<evidence type="ECO:0000313" key="10">
    <source>
        <dbReference type="EMBL" id="KUG04570.1"/>
    </source>
</evidence>
<dbReference type="Pfam" id="PF25198">
    <property type="entry name" value="Spore_GerAC_N"/>
    <property type="match status" value="1"/>
</dbReference>
<evidence type="ECO:0000256" key="6">
    <source>
        <dbReference type="ARBA" id="ARBA00023139"/>
    </source>
</evidence>
<reference evidence="10" key="1">
    <citation type="journal article" date="2015" name="Proc. Natl. Acad. Sci. U.S.A.">
        <title>Networks of energetic and metabolic interactions define dynamics in microbial communities.</title>
        <authorList>
            <person name="Embree M."/>
            <person name="Liu J.K."/>
            <person name="Al-Bassam M.M."/>
            <person name="Zengler K."/>
        </authorList>
    </citation>
    <scope>NUCLEOTIDE SEQUENCE</scope>
</reference>
<evidence type="ECO:0000256" key="3">
    <source>
        <dbReference type="ARBA" id="ARBA00022544"/>
    </source>
</evidence>
<dbReference type="PROSITE" id="PS51257">
    <property type="entry name" value="PROKAR_LIPOPROTEIN"/>
    <property type="match status" value="1"/>
</dbReference>
<evidence type="ECO:0000256" key="5">
    <source>
        <dbReference type="ARBA" id="ARBA00023136"/>
    </source>
</evidence>